<feature type="transmembrane region" description="Helical" evidence="5">
    <location>
        <begin position="134"/>
        <end position="151"/>
    </location>
</feature>
<dbReference type="STRING" id="1528099.AL705_05650"/>
<sequence length="288" mass="30627">MTYQLIAAVLALLSALVVATGTVIRHLVADEQPLPEEGGGSAKATLTSAKWWAGAGVSVVGYLLQAAALRFASILLVQPITILSLFFALPLSARFTGRRVRLQDWIWAVVLTLGVGVLLVVGRPTNTHAKAHPALWVGSLAMGIIIVVLLMRLAKKGLRKDRALLVGLASGITYGYMSFLTKGVVMNLSAGRILTVLTHPALYLLIIAAVVGTWLQQAAFNAGAIQQSLPAMTVASPLTSSLLGVIVFQERFTTPASLYWLLIVAVIVTVVSVVQLSRAEAQDDIEQD</sequence>
<evidence type="ECO:0000256" key="5">
    <source>
        <dbReference type="SAM" id="Phobius"/>
    </source>
</evidence>
<feature type="transmembrane region" description="Helical" evidence="5">
    <location>
        <begin position="193"/>
        <end position="215"/>
    </location>
</feature>
<keyword evidence="4 5" id="KW-0472">Membrane</keyword>
<comment type="subcellular location">
    <subcellularLocation>
        <location evidence="1">Membrane</location>
        <topology evidence="1">Multi-pass membrane protein</topology>
    </subcellularLocation>
</comment>
<reference evidence="6 7" key="1">
    <citation type="journal article" date="2015" name="Genome Announc.">
        <title>Complete Genome Sequences for Two Strains of a Novel Fastidious, Partially Acid-Fast, Gram-Positive Corynebacterineae Bacterium, Derived from Human Clinical Samples.</title>
        <authorList>
            <person name="Nicholson A.C."/>
            <person name="Bell M."/>
            <person name="Humrighouse B.W."/>
            <person name="McQuiston J.R."/>
        </authorList>
    </citation>
    <scope>NUCLEOTIDE SEQUENCE [LARGE SCALE GENOMIC DNA]</scope>
    <source>
        <strain evidence="6 7">X1698</strain>
    </source>
</reference>
<organism evidence="6 7">
    <name type="scientific">Lawsonella clevelandensis</name>
    <dbReference type="NCBI Taxonomy" id="1528099"/>
    <lineage>
        <taxon>Bacteria</taxon>
        <taxon>Bacillati</taxon>
        <taxon>Actinomycetota</taxon>
        <taxon>Actinomycetes</taxon>
        <taxon>Mycobacteriales</taxon>
        <taxon>Lawsonellaceae</taxon>
        <taxon>Lawsonella</taxon>
    </lineage>
</organism>
<feature type="transmembrane region" description="Helical" evidence="5">
    <location>
        <begin position="163"/>
        <end position="181"/>
    </location>
</feature>
<dbReference type="OrthoDB" id="4382070at2"/>
<dbReference type="Proteomes" id="UP000068137">
    <property type="component" value="Chromosome"/>
</dbReference>
<evidence type="ECO:0000256" key="3">
    <source>
        <dbReference type="ARBA" id="ARBA00022989"/>
    </source>
</evidence>
<dbReference type="NCBIfam" id="NF038012">
    <property type="entry name" value="DMT_1"/>
    <property type="match status" value="1"/>
</dbReference>
<protein>
    <submittedName>
        <fullName evidence="6">Uncharacterized protein</fullName>
    </submittedName>
</protein>
<dbReference type="GO" id="GO:0016020">
    <property type="term" value="C:membrane"/>
    <property type="evidence" value="ECO:0007669"/>
    <property type="project" value="UniProtKB-SubCell"/>
</dbReference>
<dbReference type="InterPro" id="IPR008521">
    <property type="entry name" value="Mg_trans_NIPA"/>
</dbReference>
<dbReference type="RefSeq" id="WP_053962182.1">
    <property type="nucleotide sequence ID" value="NZ_CAMJVL010000010.1"/>
</dbReference>
<evidence type="ECO:0000256" key="2">
    <source>
        <dbReference type="ARBA" id="ARBA00022692"/>
    </source>
</evidence>
<keyword evidence="2 5" id="KW-0812">Transmembrane</keyword>
<keyword evidence="3 5" id="KW-1133">Transmembrane helix</keyword>
<dbReference type="GO" id="GO:0015095">
    <property type="term" value="F:magnesium ion transmembrane transporter activity"/>
    <property type="evidence" value="ECO:0007669"/>
    <property type="project" value="InterPro"/>
</dbReference>
<dbReference type="Pfam" id="PF05653">
    <property type="entry name" value="Mg_trans_NIPA"/>
    <property type="match status" value="1"/>
</dbReference>
<dbReference type="AlphaFoldDB" id="A0A0M4M8M7"/>
<feature type="transmembrane region" description="Helical" evidence="5">
    <location>
        <begin position="71"/>
        <end position="93"/>
    </location>
</feature>
<evidence type="ECO:0000256" key="4">
    <source>
        <dbReference type="ARBA" id="ARBA00023136"/>
    </source>
</evidence>
<dbReference type="PANTHER" id="PTHR40761">
    <property type="entry name" value="CONSERVED INTEGRAL MEMBRANE ALANINE VALINE AND LEUCINE RICH PROTEIN-RELATED"/>
    <property type="match status" value="1"/>
</dbReference>
<dbReference type="PANTHER" id="PTHR40761:SF1">
    <property type="entry name" value="CONSERVED INTEGRAL MEMBRANE ALANINE VALINE AND LEUCINE RICH PROTEIN-RELATED"/>
    <property type="match status" value="1"/>
</dbReference>
<feature type="transmembrane region" description="Helical" evidence="5">
    <location>
        <begin position="258"/>
        <end position="276"/>
    </location>
</feature>
<dbReference type="KEGG" id="cbq:AL705_05650"/>
<gene>
    <name evidence="6" type="ORF">AL705_05650</name>
</gene>
<evidence type="ECO:0000256" key="1">
    <source>
        <dbReference type="ARBA" id="ARBA00004141"/>
    </source>
</evidence>
<evidence type="ECO:0000313" key="7">
    <source>
        <dbReference type="Proteomes" id="UP000068137"/>
    </source>
</evidence>
<accession>A0A0M4M8M7</accession>
<proteinExistence type="predicted"/>
<dbReference type="EMBL" id="CP012390">
    <property type="protein sequence ID" value="ALE19163.1"/>
    <property type="molecule type" value="Genomic_DNA"/>
</dbReference>
<feature type="transmembrane region" description="Helical" evidence="5">
    <location>
        <begin position="105"/>
        <end position="122"/>
    </location>
</feature>
<feature type="transmembrane region" description="Helical" evidence="5">
    <location>
        <begin position="227"/>
        <end position="246"/>
    </location>
</feature>
<evidence type="ECO:0000313" key="6">
    <source>
        <dbReference type="EMBL" id="ALE19163.1"/>
    </source>
</evidence>
<name>A0A0M4M8M7_9ACTN</name>